<accession>A0A2H0UD61</accession>
<feature type="transmembrane region" description="Helical" evidence="1">
    <location>
        <begin position="12"/>
        <end position="33"/>
    </location>
</feature>
<keyword evidence="1" id="KW-0812">Transmembrane</keyword>
<reference evidence="3" key="1">
    <citation type="submission" date="2017-09" db="EMBL/GenBank/DDBJ databases">
        <title>Depth-based differentiation of microbial function through sediment-hosted aquifers and enrichment of novel symbionts in the deep terrestrial subsurface.</title>
        <authorList>
            <person name="Probst A.J."/>
            <person name="Ladd B."/>
            <person name="Jarett J.K."/>
            <person name="Geller-Mcgrath D.E."/>
            <person name="Sieber C.M.K."/>
            <person name="Emerson J.B."/>
            <person name="Anantharaman K."/>
            <person name="Thomas B.C."/>
            <person name="Malmstrom R."/>
            <person name="Stieglmeier M."/>
            <person name="Klingl A."/>
            <person name="Woyke T."/>
            <person name="Ryan C.M."/>
            <person name="Banfield J.F."/>
        </authorList>
    </citation>
    <scope>NUCLEOTIDE SEQUENCE [LARGE SCALE GENOMIC DNA]</scope>
</reference>
<organism evidence="2 3">
    <name type="scientific">Candidatus Kaiserbacteria bacterium CG10_big_fil_rev_8_21_14_0_10_47_16</name>
    <dbReference type="NCBI Taxonomy" id="1974608"/>
    <lineage>
        <taxon>Bacteria</taxon>
        <taxon>Candidatus Kaiseribacteriota</taxon>
    </lineage>
</organism>
<sequence>MKTRISQQHSLGFSLVETLVAISILLLVIIVPLRIASQSILSSAFSRQEMTAVFLAEESTEAIVRLRDNDALDGGSTTSWYSSLPATCKTSTGCSYNVSTGSFVSCSPTTSCDLYASTSGSSYYTHTSNGTTAVYNRKTVVTESPTGEYNVTSTVSWTAGVVSGVVSVAVTTRIYNQYE</sequence>
<gene>
    <name evidence="2" type="ORF">COU16_02105</name>
</gene>
<comment type="caution">
    <text evidence="2">The sequence shown here is derived from an EMBL/GenBank/DDBJ whole genome shotgun (WGS) entry which is preliminary data.</text>
</comment>
<evidence type="ECO:0000256" key="1">
    <source>
        <dbReference type="SAM" id="Phobius"/>
    </source>
</evidence>
<name>A0A2H0UD61_9BACT</name>
<evidence type="ECO:0000313" key="2">
    <source>
        <dbReference type="EMBL" id="PIR84363.1"/>
    </source>
</evidence>
<evidence type="ECO:0008006" key="4">
    <source>
        <dbReference type="Google" id="ProtNLM"/>
    </source>
</evidence>
<protein>
    <recommendedName>
        <fullName evidence="4">Type II secretion system protein GspI C-terminal domain-containing protein</fullName>
    </recommendedName>
</protein>
<dbReference type="AlphaFoldDB" id="A0A2H0UD61"/>
<dbReference type="Proteomes" id="UP000229344">
    <property type="component" value="Unassembled WGS sequence"/>
</dbReference>
<keyword evidence="1" id="KW-1133">Transmembrane helix</keyword>
<proteinExistence type="predicted"/>
<dbReference type="EMBL" id="PFBI01000006">
    <property type="protein sequence ID" value="PIR84363.1"/>
    <property type="molecule type" value="Genomic_DNA"/>
</dbReference>
<evidence type="ECO:0000313" key="3">
    <source>
        <dbReference type="Proteomes" id="UP000229344"/>
    </source>
</evidence>
<keyword evidence="1" id="KW-0472">Membrane</keyword>